<dbReference type="Ensembl" id="ENSSMRT00000032101.1">
    <property type="protein sequence ID" value="ENSSMRP00000027479.1"/>
    <property type="gene ID" value="ENSSMRG00000021190.1"/>
</dbReference>
<dbReference type="InterPro" id="IPR030476">
    <property type="entry name" value="Pentaxin_CS"/>
</dbReference>
<dbReference type="OMA" id="WHSVCAT"/>
<dbReference type="InterPro" id="IPR001759">
    <property type="entry name" value="PTX_dom"/>
</dbReference>
<dbReference type="GO" id="GO:0046872">
    <property type="term" value="F:metal ion binding"/>
    <property type="evidence" value="ECO:0007669"/>
    <property type="project" value="UniProtKB-KW"/>
</dbReference>
<name>A0A8D0E7J8_SALMN</name>
<dbReference type="GO" id="GO:0006953">
    <property type="term" value="P:acute-phase response"/>
    <property type="evidence" value="ECO:0007669"/>
    <property type="project" value="UniProtKB-KW"/>
</dbReference>
<dbReference type="GO" id="GO:0005615">
    <property type="term" value="C:extracellular space"/>
    <property type="evidence" value="ECO:0007669"/>
    <property type="project" value="TreeGrafter"/>
</dbReference>
<evidence type="ECO:0000256" key="9">
    <source>
        <dbReference type="PROSITE-ProRule" id="PRU01172"/>
    </source>
</evidence>
<evidence type="ECO:0000256" key="5">
    <source>
        <dbReference type="ARBA" id="ARBA00022729"/>
    </source>
</evidence>
<feature type="chain" id="PRO_5034672618" description="Pentraxin family member" evidence="10">
    <location>
        <begin position="20"/>
        <end position="231"/>
    </location>
</feature>
<organism evidence="12 13">
    <name type="scientific">Salvator merianae</name>
    <name type="common">Argentine black and white tegu</name>
    <name type="synonym">Tupinambis merianae</name>
    <dbReference type="NCBI Taxonomy" id="96440"/>
    <lineage>
        <taxon>Eukaryota</taxon>
        <taxon>Metazoa</taxon>
        <taxon>Chordata</taxon>
        <taxon>Craniata</taxon>
        <taxon>Vertebrata</taxon>
        <taxon>Euteleostomi</taxon>
        <taxon>Lepidosauria</taxon>
        <taxon>Squamata</taxon>
        <taxon>Bifurcata</taxon>
        <taxon>Unidentata</taxon>
        <taxon>Episquamata</taxon>
        <taxon>Laterata</taxon>
        <taxon>Teiioidea</taxon>
        <taxon>Teiidae</taxon>
        <taxon>Salvator</taxon>
    </lineage>
</organism>
<keyword evidence="5 10" id="KW-0732">Signal</keyword>
<dbReference type="Proteomes" id="UP000694421">
    <property type="component" value="Unplaced"/>
</dbReference>
<dbReference type="PRINTS" id="PR00895">
    <property type="entry name" value="PENTAXIN"/>
</dbReference>
<dbReference type="AlphaFoldDB" id="A0A8D0E7J8"/>
<dbReference type="FunFam" id="2.60.120.200:FF:000070">
    <property type="entry name" value="Serum amyloid P-component"/>
    <property type="match status" value="1"/>
</dbReference>
<dbReference type="Pfam" id="PF00354">
    <property type="entry name" value="Pentaxin"/>
    <property type="match status" value="1"/>
</dbReference>
<evidence type="ECO:0000256" key="3">
    <source>
        <dbReference type="ARBA" id="ARBA00022525"/>
    </source>
</evidence>
<evidence type="ECO:0000256" key="2">
    <source>
        <dbReference type="ARBA" id="ARBA00022486"/>
    </source>
</evidence>
<dbReference type="InterPro" id="IPR051005">
    <property type="entry name" value="Pentraxin_domain"/>
</dbReference>
<evidence type="ECO:0000256" key="8">
    <source>
        <dbReference type="ARBA" id="ARBA00038102"/>
    </source>
</evidence>
<keyword evidence="4 10" id="KW-0479">Metal-binding</keyword>
<sequence length="231" mass="26234">MKIVSAFFFLLSGPVGSLAQEDLERKVFIFPESSNTSHVVLKSTSQRPLTSFTICLRTYTDMTRAHTLFSYATKTNDNEIVIFKTKPNEYNLYVGTGDVIFFFPEKVAMKPSWEHICMSWESDTGLVEFWLDGQPLPRNGMMKGHRISGEASIVLGQDQDSFGGGFDINQSFVGEMMDVYMWDRVLSDDEMCLVWGNRVPSNPIINWRALTYDIKSYVVLKPSLFSVCRAA</sequence>
<evidence type="ECO:0000256" key="4">
    <source>
        <dbReference type="ARBA" id="ARBA00022723"/>
    </source>
</evidence>
<dbReference type="PANTHER" id="PTHR45869:SF7">
    <property type="entry name" value="C-REACTIVE PROTEIN"/>
    <property type="match status" value="1"/>
</dbReference>
<keyword evidence="3" id="KW-0964">Secreted</keyword>
<dbReference type="CDD" id="cd00152">
    <property type="entry name" value="PTX"/>
    <property type="match status" value="1"/>
</dbReference>
<dbReference type="PANTHER" id="PTHR45869">
    <property type="entry name" value="C-REACTIVE PROTEIN-RELATED"/>
    <property type="match status" value="1"/>
</dbReference>
<reference evidence="12" key="2">
    <citation type="submission" date="2025-09" db="UniProtKB">
        <authorList>
            <consortium name="Ensembl"/>
        </authorList>
    </citation>
    <scope>IDENTIFICATION</scope>
</reference>
<dbReference type="InterPro" id="IPR013320">
    <property type="entry name" value="ConA-like_dom_sf"/>
</dbReference>
<keyword evidence="7" id="KW-1015">Disulfide bond</keyword>
<keyword evidence="6 10" id="KW-0106">Calcium</keyword>
<dbReference type="SUPFAM" id="SSF49899">
    <property type="entry name" value="Concanavalin A-like lectins/glucanases"/>
    <property type="match status" value="1"/>
</dbReference>
<evidence type="ECO:0000256" key="1">
    <source>
        <dbReference type="ARBA" id="ARBA00004613"/>
    </source>
</evidence>
<dbReference type="GeneTree" id="ENSGT01100000263515"/>
<feature type="signal peptide" evidence="10">
    <location>
        <begin position="1"/>
        <end position="19"/>
    </location>
</feature>
<dbReference type="GO" id="GO:0045087">
    <property type="term" value="P:innate immune response"/>
    <property type="evidence" value="ECO:0007669"/>
    <property type="project" value="TreeGrafter"/>
</dbReference>
<evidence type="ECO:0000256" key="10">
    <source>
        <dbReference type="RuleBase" id="RU362112"/>
    </source>
</evidence>
<dbReference type="SMART" id="SM00159">
    <property type="entry name" value="PTX"/>
    <property type="match status" value="1"/>
</dbReference>
<accession>A0A8D0E7J8</accession>
<comment type="cofactor">
    <cofactor evidence="10">
        <name>Ca(2+)</name>
        <dbReference type="ChEBI" id="CHEBI:29108"/>
    </cofactor>
    <text evidence="10">Binds 2 calcium ions per subunit.</text>
</comment>
<dbReference type="PROSITE" id="PS00289">
    <property type="entry name" value="PTX_1"/>
    <property type="match status" value="1"/>
</dbReference>
<protein>
    <recommendedName>
        <fullName evidence="10">Pentraxin family member</fullName>
    </recommendedName>
</protein>
<evidence type="ECO:0000313" key="13">
    <source>
        <dbReference type="Proteomes" id="UP000694421"/>
    </source>
</evidence>
<evidence type="ECO:0000256" key="6">
    <source>
        <dbReference type="ARBA" id="ARBA00022837"/>
    </source>
</evidence>
<feature type="domain" description="Pentraxin (PTX)" evidence="11">
    <location>
        <begin position="24"/>
        <end position="226"/>
    </location>
</feature>
<comment type="caution">
    <text evidence="9">Lacks conserved residue(s) required for the propagation of feature annotation.</text>
</comment>
<proteinExistence type="inferred from homology"/>
<comment type="subcellular location">
    <subcellularLocation>
        <location evidence="1 10">Secreted</location>
    </subcellularLocation>
</comment>
<evidence type="ECO:0000259" key="11">
    <source>
        <dbReference type="PROSITE" id="PS51828"/>
    </source>
</evidence>
<dbReference type="GO" id="GO:0001849">
    <property type="term" value="F:complement component C1q complex binding"/>
    <property type="evidence" value="ECO:0007669"/>
    <property type="project" value="TreeGrafter"/>
</dbReference>
<keyword evidence="2" id="KW-0011">Acute phase</keyword>
<keyword evidence="13" id="KW-1185">Reference proteome</keyword>
<dbReference type="Gene3D" id="2.60.120.200">
    <property type="match status" value="1"/>
</dbReference>
<comment type="similarity">
    <text evidence="8 10">Belongs to the pentraxin family.</text>
</comment>
<comment type="subunit">
    <text evidence="10">Homopentamer. Pentaxin (or pentraxin) have a discoid arrangement of 5 non-covalently bound subunits.</text>
</comment>
<dbReference type="PROSITE" id="PS51828">
    <property type="entry name" value="PTX_2"/>
    <property type="match status" value="1"/>
</dbReference>
<evidence type="ECO:0000313" key="12">
    <source>
        <dbReference type="Ensembl" id="ENSSMRP00000027479.1"/>
    </source>
</evidence>
<reference evidence="12" key="1">
    <citation type="submission" date="2025-08" db="UniProtKB">
        <authorList>
            <consortium name="Ensembl"/>
        </authorList>
    </citation>
    <scope>IDENTIFICATION</scope>
</reference>
<evidence type="ECO:0000256" key="7">
    <source>
        <dbReference type="ARBA" id="ARBA00023157"/>
    </source>
</evidence>